<comment type="caution">
    <text evidence="1">The sequence shown here is derived from an EMBL/GenBank/DDBJ whole genome shotgun (WGS) entry which is preliminary data.</text>
</comment>
<sequence>MLDKGSAERAAAEFLSSESKSWGASGHVRIIAEYCFIDGDQYIAPYDHVDYLDHGREDMQLGGNLPVAVDLTTGACRFIDWDEVEVFSDRGLL</sequence>
<name>A0A1E7LQX9_9ACTN</name>
<dbReference type="OrthoDB" id="3397041at2"/>
<dbReference type="PATRIC" id="fig|518642.7.peg.5809"/>
<reference evidence="1 2" key="1">
    <citation type="journal article" date="2016" name="Front. Microbiol.">
        <title>Comparative Genomics Analysis of Streptomyces Species Reveals Their Adaptation to the Marine Environment and Their Diversity at the Genomic Level.</title>
        <authorList>
            <person name="Tian X."/>
            <person name="Zhang Z."/>
            <person name="Yang T."/>
            <person name="Chen M."/>
            <person name="Li J."/>
            <person name="Chen F."/>
            <person name="Yang J."/>
            <person name="Li W."/>
            <person name="Zhang B."/>
            <person name="Zhang Z."/>
            <person name="Wu J."/>
            <person name="Zhang C."/>
            <person name="Long L."/>
            <person name="Xiao J."/>
        </authorList>
    </citation>
    <scope>NUCLEOTIDE SEQUENCE [LARGE SCALE GENOMIC DNA]</scope>
    <source>
        <strain evidence="1 2">SCSIO M10372</strain>
    </source>
</reference>
<dbReference type="AlphaFoldDB" id="A0A1E7LQX9"/>
<organism evidence="1 2">
    <name type="scientific">Streptomyces nanshensis</name>
    <dbReference type="NCBI Taxonomy" id="518642"/>
    <lineage>
        <taxon>Bacteria</taxon>
        <taxon>Bacillati</taxon>
        <taxon>Actinomycetota</taxon>
        <taxon>Actinomycetes</taxon>
        <taxon>Kitasatosporales</taxon>
        <taxon>Streptomycetaceae</taxon>
        <taxon>Streptomyces</taxon>
    </lineage>
</organism>
<dbReference type="EMBL" id="LJGZ01000091">
    <property type="protein sequence ID" value="OEV18614.1"/>
    <property type="molecule type" value="Genomic_DNA"/>
</dbReference>
<evidence type="ECO:0000313" key="2">
    <source>
        <dbReference type="Proteomes" id="UP000175971"/>
    </source>
</evidence>
<evidence type="ECO:0000313" key="1">
    <source>
        <dbReference type="EMBL" id="OEV18614.1"/>
    </source>
</evidence>
<proteinExistence type="predicted"/>
<dbReference type="RefSeq" id="WP_070202281.1">
    <property type="nucleotide sequence ID" value="NZ_LJGZ01000091.1"/>
</dbReference>
<evidence type="ECO:0008006" key="3">
    <source>
        <dbReference type="Google" id="ProtNLM"/>
    </source>
</evidence>
<accession>A0A1E7LQX9</accession>
<dbReference type="Proteomes" id="UP000175971">
    <property type="component" value="Unassembled WGS sequence"/>
</dbReference>
<keyword evidence="2" id="KW-1185">Reference proteome</keyword>
<protein>
    <recommendedName>
        <fullName evidence="3">Immunity protein 35 domain-containing protein</fullName>
    </recommendedName>
</protein>
<gene>
    <name evidence="1" type="ORF">AN221_21325</name>
</gene>